<dbReference type="AlphaFoldDB" id="A0A2I0UU17"/>
<proteinExistence type="predicted"/>
<name>A0A2I0UU17_LIMLA</name>
<sequence length="112" mass="12566">MKRYLEKQGNYQEMDRTGPYLITWYFKSNSELTLEPKSCGMDTSHRPEALGNPDDIAGKERREQTEDSLFSISRVAELLLYGVYSAGAQAVVCSNIPGCLGKYHPVQISSVE</sequence>
<reference evidence="3" key="1">
    <citation type="submission" date="2017-11" db="EMBL/GenBank/DDBJ databases">
        <authorList>
            <person name="Lima N.C."/>
            <person name="Parody-Merino A.M."/>
            <person name="Battley P.F."/>
            <person name="Fidler A.E."/>
            <person name="Prosdocimi F."/>
        </authorList>
    </citation>
    <scope>NUCLEOTIDE SEQUENCE [LARGE SCALE GENOMIC DNA]</scope>
</reference>
<dbReference type="Proteomes" id="UP000233556">
    <property type="component" value="Unassembled WGS sequence"/>
</dbReference>
<evidence type="ECO:0000313" key="3">
    <source>
        <dbReference type="Proteomes" id="UP000233556"/>
    </source>
</evidence>
<evidence type="ECO:0000313" key="2">
    <source>
        <dbReference type="EMBL" id="PKU49530.1"/>
    </source>
</evidence>
<reference evidence="3" key="2">
    <citation type="submission" date="2017-12" db="EMBL/GenBank/DDBJ databases">
        <title>Genome sequence of the Bar-tailed Godwit (Limosa lapponica baueri).</title>
        <authorList>
            <person name="Lima N.C.B."/>
            <person name="Parody-Merino A.M."/>
            <person name="Battley P.F."/>
            <person name="Fidler A.E."/>
            <person name="Prosdocimi F."/>
        </authorList>
    </citation>
    <scope>NUCLEOTIDE SEQUENCE [LARGE SCALE GENOMIC DNA]</scope>
</reference>
<organism evidence="2 3">
    <name type="scientific">Limosa lapponica baueri</name>
    <dbReference type="NCBI Taxonomy" id="1758121"/>
    <lineage>
        <taxon>Eukaryota</taxon>
        <taxon>Metazoa</taxon>
        <taxon>Chordata</taxon>
        <taxon>Craniata</taxon>
        <taxon>Vertebrata</taxon>
        <taxon>Euteleostomi</taxon>
        <taxon>Archelosauria</taxon>
        <taxon>Archosauria</taxon>
        <taxon>Dinosauria</taxon>
        <taxon>Saurischia</taxon>
        <taxon>Theropoda</taxon>
        <taxon>Coelurosauria</taxon>
        <taxon>Aves</taxon>
        <taxon>Neognathae</taxon>
        <taxon>Neoaves</taxon>
        <taxon>Charadriiformes</taxon>
        <taxon>Scolopacidae</taxon>
        <taxon>Limosa</taxon>
    </lineage>
</organism>
<gene>
    <name evidence="2" type="ORF">llap_83</name>
</gene>
<protein>
    <submittedName>
        <fullName evidence="2">Uncharacterized protein</fullName>
    </submittedName>
</protein>
<evidence type="ECO:0000256" key="1">
    <source>
        <dbReference type="SAM" id="MobiDB-lite"/>
    </source>
</evidence>
<keyword evidence="3" id="KW-1185">Reference proteome</keyword>
<feature type="region of interest" description="Disordered" evidence="1">
    <location>
        <begin position="38"/>
        <end position="62"/>
    </location>
</feature>
<accession>A0A2I0UU17</accession>
<dbReference type="EMBL" id="KZ505636">
    <property type="protein sequence ID" value="PKU49530.1"/>
    <property type="molecule type" value="Genomic_DNA"/>
</dbReference>